<feature type="domain" description="SGNH hydrolase-type esterase" evidence="1">
    <location>
        <begin position="123"/>
        <end position="303"/>
    </location>
</feature>
<gene>
    <name evidence="2" type="ORF">IV454_16365</name>
</gene>
<dbReference type="EMBL" id="CP065053">
    <property type="protein sequence ID" value="QPI52920.1"/>
    <property type="molecule type" value="Genomic_DNA"/>
</dbReference>
<protein>
    <recommendedName>
        <fullName evidence="1">SGNH hydrolase-type esterase domain-containing protein</fullName>
    </recommendedName>
</protein>
<name>A0AA48WHN4_9BURK</name>
<organism evidence="2 3">
    <name type="scientific">Massilia antarctica</name>
    <dbReference type="NCBI Taxonomy" id="2765360"/>
    <lineage>
        <taxon>Bacteria</taxon>
        <taxon>Pseudomonadati</taxon>
        <taxon>Pseudomonadota</taxon>
        <taxon>Betaproteobacteria</taxon>
        <taxon>Burkholderiales</taxon>
        <taxon>Oxalobacteraceae</taxon>
        <taxon>Telluria group</taxon>
        <taxon>Massilia</taxon>
    </lineage>
</organism>
<dbReference type="RefSeq" id="WP_206092368.1">
    <property type="nucleotide sequence ID" value="NZ_CP065053.1"/>
</dbReference>
<proteinExistence type="predicted"/>
<dbReference type="PANTHER" id="PTHR30383:SF5">
    <property type="entry name" value="SGNH HYDROLASE-TYPE ESTERASE DOMAIN-CONTAINING PROTEIN"/>
    <property type="match status" value="1"/>
</dbReference>
<dbReference type="InterPro" id="IPR036514">
    <property type="entry name" value="SGNH_hydro_sf"/>
</dbReference>
<dbReference type="SUPFAM" id="SSF52266">
    <property type="entry name" value="SGNH hydrolase"/>
    <property type="match status" value="1"/>
</dbReference>
<dbReference type="Pfam" id="PF13472">
    <property type="entry name" value="Lipase_GDSL_2"/>
    <property type="match status" value="1"/>
</dbReference>
<dbReference type="PANTHER" id="PTHR30383">
    <property type="entry name" value="THIOESTERASE 1/PROTEASE 1/LYSOPHOSPHOLIPASE L1"/>
    <property type="match status" value="1"/>
</dbReference>
<sequence length="522" mass="53891">MAKAISISAEVDAAALNVPVTADPGSAGTAIPYVATTSRVTITNTSGGSDFQFQLNGGTWQTLPRNAGITMPINLAIDVLRTRRDSFSGGIVSAELQCESAPSLSAGGVALPTGRPGATAVILGDSISNQNTQTSATFGAHLAKGYWTQAQIMLEQRFELLNNGGVNGDTTAQMLARIDTAVLAFRPQYCYFMGGTNDVGSDVPYATTIANYTAIFAKLQAAGIALIIATMTPRGFAGMTQARLLNMIALNSWLQNFAARTPGVILIDLYRQMLDHASLTTTSQGEPVAAWFDGAALHPVAAGAVQMGIAIARQLDAVIPRLPRRLHCNYNGTNGDSTNHLRNGMFMAGTGGTAGLNATGTIGQQWTAAATAGAISGACSMVTRAASFNDGFPGNVQRVAITASAVASEIFRFAAFVATPAVGAQIFMEVEVLAFATTGTIAELSITFGTVGGTGVAAAANYMPANTETLAIGTTPYKGVLRTPTITAPVGTVGAYAYIIMRTSAGAVAQVDLANARLTRVN</sequence>
<evidence type="ECO:0000259" key="1">
    <source>
        <dbReference type="Pfam" id="PF13472"/>
    </source>
</evidence>
<evidence type="ECO:0000313" key="2">
    <source>
        <dbReference type="EMBL" id="QPI52920.1"/>
    </source>
</evidence>
<dbReference type="InterPro" id="IPR051532">
    <property type="entry name" value="Ester_Hydrolysis_Enzymes"/>
</dbReference>
<reference evidence="2 3" key="1">
    <citation type="submission" date="2020-11" db="EMBL/GenBank/DDBJ databases">
        <authorList>
            <person name="Sun Q."/>
        </authorList>
    </citation>
    <scope>NUCLEOTIDE SEQUENCE [LARGE SCALE GENOMIC DNA]</scope>
    <source>
        <strain evidence="2 3">P8398</strain>
    </source>
</reference>
<dbReference type="Proteomes" id="UP000662888">
    <property type="component" value="Chromosome"/>
</dbReference>
<keyword evidence="3" id="KW-1185">Reference proteome</keyword>
<dbReference type="InterPro" id="IPR013830">
    <property type="entry name" value="SGNH_hydro"/>
</dbReference>
<evidence type="ECO:0000313" key="3">
    <source>
        <dbReference type="Proteomes" id="UP000662888"/>
    </source>
</evidence>
<accession>A0AA48WHN4</accession>
<dbReference type="Gene3D" id="3.40.50.1110">
    <property type="entry name" value="SGNH hydrolase"/>
    <property type="match status" value="1"/>
</dbReference>